<accession>A0A7Y9FIH9</accession>
<dbReference type="Proteomes" id="UP000577956">
    <property type="component" value="Unassembled WGS sequence"/>
</dbReference>
<evidence type="ECO:0008006" key="6">
    <source>
        <dbReference type="Google" id="ProtNLM"/>
    </source>
</evidence>
<sequence length="79" mass="8042">MDDDRRTTSDQVGPDPGRVVGAVLAFAAFVGAFALLTLGFTLEGTTGMVVVGAGIVLFGLAYAIPMGVMPALEDRAARG</sequence>
<dbReference type="RefSeq" id="WP_140460205.1">
    <property type="nucleotide sequence ID" value="NZ_BAABFI010000013.1"/>
</dbReference>
<gene>
    <name evidence="3" type="ORF">BKA21_003449</name>
    <name evidence="2" type="ORF">Col01nite_20520</name>
</gene>
<dbReference type="AlphaFoldDB" id="A0A7Y9FIH9"/>
<evidence type="ECO:0000313" key="3">
    <source>
        <dbReference type="EMBL" id="NYD87900.1"/>
    </source>
</evidence>
<reference evidence="2 5" key="2">
    <citation type="submission" date="2021-01" db="EMBL/GenBank/DDBJ databases">
        <title>Whole genome shotgun sequence of Cellulomonas oligotrophica NBRC 109435.</title>
        <authorList>
            <person name="Komaki H."/>
            <person name="Tamura T."/>
        </authorList>
    </citation>
    <scope>NUCLEOTIDE SEQUENCE [LARGE SCALE GENOMIC DNA]</scope>
    <source>
        <strain evidence="2 5">NBRC 109435</strain>
    </source>
</reference>
<evidence type="ECO:0000313" key="2">
    <source>
        <dbReference type="EMBL" id="GIG32893.1"/>
    </source>
</evidence>
<evidence type="ECO:0000256" key="1">
    <source>
        <dbReference type="SAM" id="Phobius"/>
    </source>
</evidence>
<proteinExistence type="predicted"/>
<comment type="caution">
    <text evidence="3">The sequence shown here is derived from an EMBL/GenBank/DDBJ whole genome shotgun (WGS) entry which is preliminary data.</text>
</comment>
<dbReference type="Proteomes" id="UP000618382">
    <property type="component" value="Unassembled WGS sequence"/>
</dbReference>
<feature type="transmembrane region" description="Helical" evidence="1">
    <location>
        <begin position="20"/>
        <end position="42"/>
    </location>
</feature>
<feature type="transmembrane region" description="Helical" evidence="1">
    <location>
        <begin position="48"/>
        <end position="72"/>
    </location>
</feature>
<dbReference type="EMBL" id="JACCBK010000001">
    <property type="protein sequence ID" value="NYD87900.1"/>
    <property type="molecule type" value="Genomic_DNA"/>
</dbReference>
<dbReference type="EMBL" id="BONN01000005">
    <property type="protein sequence ID" value="GIG32893.1"/>
    <property type="molecule type" value="Genomic_DNA"/>
</dbReference>
<keyword evidence="1" id="KW-0812">Transmembrane</keyword>
<keyword evidence="5" id="KW-1185">Reference proteome</keyword>
<keyword evidence="1" id="KW-1133">Transmembrane helix</keyword>
<keyword evidence="1" id="KW-0472">Membrane</keyword>
<evidence type="ECO:0000313" key="4">
    <source>
        <dbReference type="Proteomes" id="UP000577956"/>
    </source>
</evidence>
<name>A0A7Y9FIH9_9CELL</name>
<evidence type="ECO:0000313" key="5">
    <source>
        <dbReference type="Proteomes" id="UP000618382"/>
    </source>
</evidence>
<protein>
    <recommendedName>
        <fullName evidence="6">Major facilitator superfamily (MFS) profile domain-containing protein</fullName>
    </recommendedName>
</protein>
<reference evidence="3 4" key="1">
    <citation type="submission" date="2020-07" db="EMBL/GenBank/DDBJ databases">
        <title>Sequencing the genomes of 1000 actinobacteria strains.</title>
        <authorList>
            <person name="Klenk H.-P."/>
        </authorList>
    </citation>
    <scope>NUCLEOTIDE SEQUENCE [LARGE SCALE GENOMIC DNA]</scope>
    <source>
        <strain evidence="3 4">DSM 24482</strain>
    </source>
</reference>
<organism evidence="3 4">
    <name type="scientific">Cellulomonas oligotrophica</name>
    <dbReference type="NCBI Taxonomy" id="931536"/>
    <lineage>
        <taxon>Bacteria</taxon>
        <taxon>Bacillati</taxon>
        <taxon>Actinomycetota</taxon>
        <taxon>Actinomycetes</taxon>
        <taxon>Micrococcales</taxon>
        <taxon>Cellulomonadaceae</taxon>
        <taxon>Cellulomonas</taxon>
    </lineage>
</organism>